<proteinExistence type="predicted"/>
<evidence type="ECO:0000313" key="2">
    <source>
        <dbReference type="Proteomes" id="UP000191612"/>
    </source>
</evidence>
<organism evidence="1 2">
    <name type="scientific">Penicillium solitum</name>
    <dbReference type="NCBI Taxonomy" id="60172"/>
    <lineage>
        <taxon>Eukaryota</taxon>
        <taxon>Fungi</taxon>
        <taxon>Dikarya</taxon>
        <taxon>Ascomycota</taxon>
        <taxon>Pezizomycotina</taxon>
        <taxon>Eurotiomycetes</taxon>
        <taxon>Eurotiomycetidae</taxon>
        <taxon>Eurotiales</taxon>
        <taxon>Aspergillaceae</taxon>
        <taxon>Penicillium</taxon>
    </lineage>
</organism>
<keyword evidence="2" id="KW-1185">Reference proteome</keyword>
<protein>
    <submittedName>
        <fullName evidence="1">Uncharacterized protein</fullName>
    </submittedName>
</protein>
<name>A0A1V6QAA9_9EURO</name>
<reference evidence="2" key="1">
    <citation type="journal article" date="2017" name="Nat. Microbiol.">
        <title>Global analysis of biosynthetic gene clusters reveals vast potential of secondary metabolite production in Penicillium species.</title>
        <authorList>
            <person name="Nielsen J.C."/>
            <person name="Grijseels S."/>
            <person name="Prigent S."/>
            <person name="Ji B."/>
            <person name="Dainat J."/>
            <person name="Nielsen K.F."/>
            <person name="Frisvad J.C."/>
            <person name="Workman M."/>
            <person name="Nielsen J."/>
        </authorList>
    </citation>
    <scope>NUCLEOTIDE SEQUENCE [LARGE SCALE GENOMIC DNA]</scope>
    <source>
        <strain evidence="2">IBT 29525</strain>
    </source>
</reference>
<comment type="caution">
    <text evidence="1">The sequence shown here is derived from an EMBL/GenBank/DDBJ whole genome shotgun (WGS) entry which is preliminary data.</text>
</comment>
<dbReference type="EMBL" id="MDYO01000095">
    <property type="protein sequence ID" value="OQD85937.1"/>
    <property type="molecule type" value="Genomic_DNA"/>
</dbReference>
<dbReference type="Proteomes" id="UP000191612">
    <property type="component" value="Unassembled WGS sequence"/>
</dbReference>
<gene>
    <name evidence="1" type="ORF">PENSOL_c095G00323</name>
</gene>
<evidence type="ECO:0000313" key="1">
    <source>
        <dbReference type="EMBL" id="OQD85937.1"/>
    </source>
</evidence>
<accession>A0A1V6QAA9</accession>
<dbReference type="AlphaFoldDB" id="A0A1V6QAA9"/>
<sequence length="116" mass="13093">MDDDQTTREGIKQRRWRKSSISARPNTWFGRVCDDAKLAAGIPRCQRMIAALFIAGVLIADCERTVRMNLTASGNKWGYGQIFAPVATLPAVMEVTKLLLRLGRKPNQPLKRMYTL</sequence>